<proteinExistence type="inferred from homology"/>
<dbReference type="InterPro" id="IPR015947">
    <property type="entry name" value="PUA-like_sf"/>
</dbReference>
<dbReference type="SMART" id="SM00382">
    <property type="entry name" value="AAA"/>
    <property type="match status" value="1"/>
</dbReference>
<dbReference type="Gene3D" id="1.20.58.1480">
    <property type="match status" value="1"/>
</dbReference>
<organism evidence="16 17">
    <name type="scientific">Candidatus Scatoplasma merdavium</name>
    <dbReference type="NCBI Taxonomy" id="2840932"/>
    <lineage>
        <taxon>Bacteria</taxon>
        <taxon>Bacillati</taxon>
        <taxon>Bacillota</taxon>
        <taxon>Bacilli</taxon>
        <taxon>Bacillales</taxon>
        <taxon>Candidatus Scatoplasma</taxon>
    </lineage>
</organism>
<feature type="active site" evidence="11 13">
    <location>
        <position position="729"/>
    </location>
</feature>
<dbReference type="NCBIfam" id="TIGR00763">
    <property type="entry name" value="lon"/>
    <property type="match status" value="1"/>
</dbReference>
<comment type="caution">
    <text evidence="16">The sequence shown here is derived from an EMBL/GenBank/DDBJ whole genome shotgun (WGS) entry which is preliminary data.</text>
</comment>
<dbReference type="Pfam" id="PF05362">
    <property type="entry name" value="Lon_C"/>
    <property type="match status" value="1"/>
</dbReference>
<name>A0A9D9GSB1_9BACL</name>
<evidence type="ECO:0000256" key="10">
    <source>
        <dbReference type="PIRNR" id="PIRNR001174"/>
    </source>
</evidence>
<evidence type="ECO:0000256" key="8">
    <source>
        <dbReference type="ARBA" id="ARBA00066743"/>
    </source>
</evidence>
<evidence type="ECO:0000256" key="12">
    <source>
        <dbReference type="PIRSR" id="PIRSR001174-2"/>
    </source>
</evidence>
<accession>A0A9D9GSB1</accession>
<dbReference type="Pfam" id="PF00004">
    <property type="entry name" value="AAA"/>
    <property type="match status" value="1"/>
</dbReference>
<dbReference type="InterPro" id="IPR003593">
    <property type="entry name" value="AAA+_ATPase"/>
</dbReference>
<dbReference type="Gene3D" id="1.10.8.60">
    <property type="match status" value="1"/>
</dbReference>
<dbReference type="GO" id="GO:0004176">
    <property type="term" value="F:ATP-dependent peptidase activity"/>
    <property type="evidence" value="ECO:0007669"/>
    <property type="project" value="UniProtKB-UniRule"/>
</dbReference>
<evidence type="ECO:0000256" key="4">
    <source>
        <dbReference type="ARBA" id="ARBA00022825"/>
    </source>
</evidence>
<dbReference type="InterPro" id="IPR008269">
    <property type="entry name" value="Lon_proteolytic"/>
</dbReference>
<dbReference type="CDD" id="cd19500">
    <property type="entry name" value="RecA-like_Lon"/>
    <property type="match status" value="1"/>
</dbReference>
<dbReference type="Pfam" id="PF22667">
    <property type="entry name" value="Lon_lid"/>
    <property type="match status" value="1"/>
</dbReference>
<dbReference type="PROSITE" id="PS01046">
    <property type="entry name" value="LON_SER"/>
    <property type="match status" value="1"/>
</dbReference>
<evidence type="ECO:0000256" key="6">
    <source>
        <dbReference type="ARBA" id="ARBA00050665"/>
    </source>
</evidence>
<evidence type="ECO:0000256" key="11">
    <source>
        <dbReference type="PIRSR" id="PIRSR001174-1"/>
    </source>
</evidence>
<dbReference type="InterPro" id="IPR020568">
    <property type="entry name" value="Ribosomal_Su5_D2-typ_SF"/>
</dbReference>
<evidence type="ECO:0000256" key="7">
    <source>
        <dbReference type="ARBA" id="ARBA00053875"/>
    </source>
</evidence>
<dbReference type="SUPFAM" id="SSF88697">
    <property type="entry name" value="PUA domain-like"/>
    <property type="match status" value="1"/>
</dbReference>
<dbReference type="GO" id="GO:0005737">
    <property type="term" value="C:cytoplasm"/>
    <property type="evidence" value="ECO:0007669"/>
    <property type="project" value="UniProtKB-SubCell"/>
</dbReference>
<dbReference type="Gene3D" id="3.30.230.10">
    <property type="match status" value="1"/>
</dbReference>
<comment type="catalytic activity">
    <reaction evidence="6 10 13">
        <text>Hydrolysis of proteins in presence of ATP.</text>
        <dbReference type="EC" id="3.4.21.53"/>
    </reaction>
</comment>
<keyword evidence="4 10" id="KW-0720">Serine protease</keyword>
<evidence type="ECO:0000256" key="9">
    <source>
        <dbReference type="ARBA" id="ARBA00071934"/>
    </source>
</evidence>
<dbReference type="FunFam" id="3.40.50.300:FF:000021">
    <property type="entry name" value="Lon protease homolog"/>
    <property type="match status" value="1"/>
</dbReference>
<dbReference type="GO" id="GO:0004252">
    <property type="term" value="F:serine-type endopeptidase activity"/>
    <property type="evidence" value="ECO:0007669"/>
    <property type="project" value="UniProtKB-UniRule"/>
</dbReference>
<dbReference type="InterPro" id="IPR027065">
    <property type="entry name" value="Lon_Prtase"/>
</dbReference>
<dbReference type="GO" id="GO:0006508">
    <property type="term" value="P:proteolysis"/>
    <property type="evidence" value="ECO:0007669"/>
    <property type="project" value="UniProtKB-KW"/>
</dbReference>
<dbReference type="Gene3D" id="1.20.5.5270">
    <property type="match status" value="1"/>
</dbReference>
<feature type="domain" description="Lon proteolytic" evidence="15">
    <location>
        <begin position="599"/>
        <end position="780"/>
    </location>
</feature>
<sequence length="800" mass="89768">MKNNYVLPLYPNSQDVPLPSMSYKIRVHDAYGKALFDYLNKGEYFIYNITNDDYSFDLSKYDYQTIAKSHISPVGVVCTIEKITKNKASYTIDFKAVEPCRVLSSRKMEEQDVILANAESIEQTPSDQFMLMPFIFDVRNRYNSLKKTIPNLPDFPSDEEITASEPSYYLATFLNLPKKYKVSMLNEPSARKRLQIVFEGLNEFNLDPKIEEKLNRKVEMAMSRNQTEFILRAKMQAIKEELKPFDGPTDEDKYKKVIDDKEGVYPEKVKERVKSEWGRLQTMPGASQEAAVIKSYLDLLISLPWTKATQDNENMAEVKKVLDEDHYGLKKQKDRISEYLAVKSLTHSLKSPILCLYGPPGTGKTSLAISIAKALGRKFCKVSLGGVSDESEIRGHRKTYVGAMPGKIISNIEKVGVNNPVMLLDEIDKLQRGGYHGDPAAALLEVLDPEQNVMFQDNYLEETFDLSNVLFICTANNLRDIPAPLMDRLELIELNTYTTIEKYHIAVEHLIPLELETNGLTKDNISFSDEAIYYIIENYTREAGVRSLRREIGAIMRKFAVEFLTEGKTKEKAHIDVGIPEVEKYLGKPIYVHTKSAKAPQVGVVNGLAYTDFGGEILPIEVNYYGGSGQLLLTGNLGKVMEESARTAFSYVKSISSELGISDDFWKTHDFHIHAPEGAVPKDGPSAGVALTIAVISAATNIALKNDVGMTGEVDLRGNSMPIGGLREKSLAALREHLSLILVPKENHNDVVELPQEVKDGLKIIEVSSVKEVIPHIFVKDPFVQISHNEDAKLNQVPVC</sequence>
<dbReference type="InterPro" id="IPR003111">
    <property type="entry name" value="Lon_prtase_N"/>
</dbReference>
<keyword evidence="5 10" id="KW-0067">ATP-binding</keyword>
<dbReference type="InterPro" id="IPR054594">
    <property type="entry name" value="Lon_lid"/>
</dbReference>
<keyword evidence="1 10" id="KW-0645">Protease</keyword>
<reference evidence="16" key="2">
    <citation type="journal article" date="2021" name="PeerJ">
        <title>Extensive microbial diversity within the chicken gut microbiome revealed by metagenomics and culture.</title>
        <authorList>
            <person name="Gilroy R."/>
            <person name="Ravi A."/>
            <person name="Getino M."/>
            <person name="Pursley I."/>
            <person name="Horton D.L."/>
            <person name="Alikhan N.F."/>
            <person name="Baker D."/>
            <person name="Gharbi K."/>
            <person name="Hall N."/>
            <person name="Watson M."/>
            <person name="Adriaenssens E.M."/>
            <person name="Foster-Nyarko E."/>
            <person name="Jarju S."/>
            <person name="Secka A."/>
            <person name="Antonio M."/>
            <person name="Oren A."/>
            <person name="Chaudhuri R.R."/>
            <person name="La Ragione R."/>
            <person name="Hildebrand F."/>
            <person name="Pallen M.J."/>
        </authorList>
    </citation>
    <scope>NUCLEOTIDE SEQUENCE</scope>
    <source>
        <strain evidence="16">1748</strain>
    </source>
</reference>
<evidence type="ECO:0000313" key="17">
    <source>
        <dbReference type="Proteomes" id="UP000823629"/>
    </source>
</evidence>
<dbReference type="InterPro" id="IPR008268">
    <property type="entry name" value="Peptidase_S16_AS"/>
</dbReference>
<keyword evidence="3 10" id="KW-0378">Hydrolase</keyword>
<keyword evidence="2 10" id="KW-0547">Nucleotide-binding</keyword>
<evidence type="ECO:0000256" key="14">
    <source>
        <dbReference type="RuleBase" id="RU000591"/>
    </source>
</evidence>
<dbReference type="Gene3D" id="3.40.50.300">
    <property type="entry name" value="P-loop containing nucleotide triphosphate hydrolases"/>
    <property type="match status" value="1"/>
</dbReference>
<dbReference type="EMBL" id="JADING010000012">
    <property type="protein sequence ID" value="MBO8413950.1"/>
    <property type="molecule type" value="Genomic_DNA"/>
</dbReference>
<evidence type="ECO:0000256" key="5">
    <source>
        <dbReference type="ARBA" id="ARBA00022840"/>
    </source>
</evidence>
<dbReference type="GO" id="GO:0030163">
    <property type="term" value="P:protein catabolic process"/>
    <property type="evidence" value="ECO:0007669"/>
    <property type="project" value="InterPro"/>
</dbReference>
<dbReference type="SUPFAM" id="SSF54211">
    <property type="entry name" value="Ribosomal protein S5 domain 2-like"/>
    <property type="match status" value="1"/>
</dbReference>
<evidence type="ECO:0000256" key="2">
    <source>
        <dbReference type="ARBA" id="ARBA00022741"/>
    </source>
</evidence>
<evidence type="ECO:0000259" key="15">
    <source>
        <dbReference type="PROSITE" id="PS51786"/>
    </source>
</evidence>
<feature type="active site" evidence="11 13">
    <location>
        <position position="686"/>
    </location>
</feature>
<comment type="subunit">
    <text evidence="10">Homohexamer. Organized in a ring with a central cavity.</text>
</comment>
<feature type="binding site" evidence="12">
    <location>
        <begin position="358"/>
        <end position="365"/>
    </location>
    <ligand>
        <name>ATP</name>
        <dbReference type="ChEBI" id="CHEBI:30616"/>
    </ligand>
</feature>
<evidence type="ECO:0000256" key="1">
    <source>
        <dbReference type="ARBA" id="ARBA00022670"/>
    </source>
</evidence>
<dbReference type="SUPFAM" id="SSF52540">
    <property type="entry name" value="P-loop containing nucleoside triphosphate hydrolases"/>
    <property type="match status" value="1"/>
</dbReference>
<dbReference type="PIRSF" id="PIRSF001174">
    <property type="entry name" value="Lon_proteas"/>
    <property type="match status" value="1"/>
</dbReference>
<dbReference type="SMART" id="SM00464">
    <property type="entry name" value="LON"/>
    <property type="match status" value="1"/>
</dbReference>
<dbReference type="Pfam" id="PF02190">
    <property type="entry name" value="LON_substr_bdg"/>
    <property type="match status" value="1"/>
</dbReference>
<dbReference type="GO" id="GO:0005524">
    <property type="term" value="F:ATP binding"/>
    <property type="evidence" value="ECO:0007669"/>
    <property type="project" value="UniProtKB-KW"/>
</dbReference>
<dbReference type="GO" id="GO:0016887">
    <property type="term" value="F:ATP hydrolysis activity"/>
    <property type="evidence" value="ECO:0007669"/>
    <property type="project" value="InterPro"/>
</dbReference>
<evidence type="ECO:0000256" key="13">
    <source>
        <dbReference type="PROSITE-ProRule" id="PRU01122"/>
    </source>
</evidence>
<dbReference type="PANTHER" id="PTHR10046">
    <property type="entry name" value="ATP DEPENDENT LON PROTEASE FAMILY MEMBER"/>
    <property type="match status" value="1"/>
</dbReference>
<comment type="function">
    <text evidence="7">ATP-dependent serine protease that mediates the selective degradation of mutant and abnormal proteins as well as certain short-lived regulatory proteins. Required for cellular homeostasis and for survival from DNA damage and developmental changes induced by stress. Degrades polypeptides processively to yield small peptide fragments that are 5 to 10 amino acids long. Binds to DNA in a double-stranded, site-specific manner.</text>
</comment>
<dbReference type="InterPro" id="IPR027417">
    <property type="entry name" value="P-loop_NTPase"/>
</dbReference>
<evidence type="ECO:0000256" key="3">
    <source>
        <dbReference type="ARBA" id="ARBA00022801"/>
    </source>
</evidence>
<dbReference type="InterPro" id="IPR014721">
    <property type="entry name" value="Ribsml_uS5_D2-typ_fold_subgr"/>
</dbReference>
<dbReference type="AlphaFoldDB" id="A0A9D9GSB1"/>
<dbReference type="Proteomes" id="UP000823629">
    <property type="component" value="Unassembled WGS sequence"/>
</dbReference>
<keyword evidence="10" id="KW-0963">Cytoplasm</keyword>
<dbReference type="InterPro" id="IPR003959">
    <property type="entry name" value="ATPase_AAA_core"/>
</dbReference>
<protein>
    <recommendedName>
        <fullName evidence="9 10">Lon protease</fullName>
        <ecNumber evidence="8 10">3.4.21.53</ecNumber>
    </recommendedName>
</protein>
<gene>
    <name evidence="16" type="primary">lon</name>
    <name evidence="16" type="ORF">IAC78_00500</name>
</gene>
<comment type="similarity">
    <text evidence="10 13 14">Belongs to the peptidase S16 family.</text>
</comment>
<dbReference type="PRINTS" id="PR00830">
    <property type="entry name" value="ENDOLAPTASE"/>
</dbReference>
<reference evidence="16" key="1">
    <citation type="submission" date="2020-10" db="EMBL/GenBank/DDBJ databases">
        <authorList>
            <person name="Gilroy R."/>
        </authorList>
    </citation>
    <scope>NUCLEOTIDE SEQUENCE</scope>
    <source>
        <strain evidence="16">1748</strain>
    </source>
</reference>
<dbReference type="InterPro" id="IPR004815">
    <property type="entry name" value="Lon_bac/euk-typ"/>
</dbReference>
<dbReference type="PROSITE" id="PS51786">
    <property type="entry name" value="LON_PROTEOLYTIC"/>
    <property type="match status" value="1"/>
</dbReference>
<comment type="subcellular location">
    <subcellularLocation>
        <location evidence="10">Cytoplasm</location>
    </subcellularLocation>
</comment>
<dbReference type="EC" id="3.4.21.53" evidence="8 10"/>
<evidence type="ECO:0000313" key="16">
    <source>
        <dbReference type="EMBL" id="MBO8413950.1"/>
    </source>
</evidence>